<name>A0AAV8G3L9_9POAL</name>
<dbReference type="Gene3D" id="2.60.40.10">
    <property type="entry name" value="Immunoglobulins"/>
    <property type="match status" value="1"/>
</dbReference>
<dbReference type="Pfam" id="PF16561">
    <property type="entry name" value="AMPK1_CBM"/>
    <property type="match status" value="1"/>
</dbReference>
<dbReference type="SUPFAM" id="SSF81296">
    <property type="entry name" value="E set domains"/>
    <property type="match status" value="1"/>
</dbReference>
<dbReference type="CDD" id="cd02859">
    <property type="entry name" value="E_set_AMPKbeta_like_N"/>
    <property type="match status" value="1"/>
</dbReference>
<dbReference type="PANTHER" id="PTHR47342">
    <property type="entry name" value="PROTEIN PTST, CHLOROPLASTIC"/>
    <property type="match status" value="1"/>
</dbReference>
<dbReference type="InterPro" id="IPR032640">
    <property type="entry name" value="AMPK1_CBM"/>
</dbReference>
<gene>
    <name evidence="3" type="ORF">LUZ62_049232</name>
</gene>
<evidence type="ECO:0000313" key="3">
    <source>
        <dbReference type="EMBL" id="KAJ4797986.1"/>
    </source>
</evidence>
<organism evidence="3 4">
    <name type="scientific">Rhynchospora pubera</name>
    <dbReference type="NCBI Taxonomy" id="906938"/>
    <lineage>
        <taxon>Eukaryota</taxon>
        <taxon>Viridiplantae</taxon>
        <taxon>Streptophyta</taxon>
        <taxon>Embryophyta</taxon>
        <taxon>Tracheophyta</taxon>
        <taxon>Spermatophyta</taxon>
        <taxon>Magnoliopsida</taxon>
        <taxon>Liliopsida</taxon>
        <taxon>Poales</taxon>
        <taxon>Cyperaceae</taxon>
        <taxon>Cyperoideae</taxon>
        <taxon>Rhynchosporeae</taxon>
        <taxon>Rhynchospora</taxon>
    </lineage>
</organism>
<sequence>MDPSSRPPSQAISSSSEAFPSPHPAKRSHLLTWVRSLSLLRTLSFLFLSSPFLLHLGPPCHYSEHNHFKRRISSIPCYKSTNASCRLNLTTVVYLMHPVNLKNKDCRAFAASVDLEEEEEHSSNLPEGPTDDASGRTISRKLTQDELKALLADSERLKLTKKLSEANQHNRFLKRQLQTKDDALVDFKSQLAVLELELQALVSLAEEVVSSGIPPDSKQINGNYVQAHLLSRLQAMHEKIKEQIVDVDSFKFQDVTVTWVGMAESVQVMGSFDGWSHGEELSPEYAGDYTKFSTTLKLRPGRYEIKFLVDGEWQLSPEFPTTGEGLLENNLLIVE</sequence>
<proteinExistence type="predicted"/>
<dbReference type="EMBL" id="JAMFTS010000002">
    <property type="protein sequence ID" value="KAJ4797986.1"/>
    <property type="molecule type" value="Genomic_DNA"/>
</dbReference>
<protein>
    <submittedName>
        <fullName evidence="3">PROTEIN TARGETING TO STARCH (PTST)</fullName>
    </submittedName>
</protein>
<dbReference type="AlphaFoldDB" id="A0AAV8G3L9"/>
<reference evidence="3" key="1">
    <citation type="submission" date="2022-08" db="EMBL/GenBank/DDBJ databases">
        <authorList>
            <person name="Marques A."/>
        </authorList>
    </citation>
    <scope>NUCLEOTIDE SEQUENCE</scope>
    <source>
        <strain evidence="3">RhyPub2mFocal</strain>
        <tissue evidence="3">Leaves</tissue>
    </source>
</reference>
<dbReference type="GO" id="GO:0009507">
    <property type="term" value="C:chloroplast"/>
    <property type="evidence" value="ECO:0007669"/>
    <property type="project" value="UniProtKB-ARBA"/>
</dbReference>
<feature type="domain" description="AMP-activated protein kinase glycogen-binding" evidence="2">
    <location>
        <begin position="254"/>
        <end position="323"/>
    </location>
</feature>
<evidence type="ECO:0000313" key="4">
    <source>
        <dbReference type="Proteomes" id="UP001140206"/>
    </source>
</evidence>
<evidence type="ECO:0000256" key="1">
    <source>
        <dbReference type="SAM" id="MobiDB-lite"/>
    </source>
</evidence>
<comment type="caution">
    <text evidence="3">The sequence shown here is derived from an EMBL/GenBank/DDBJ whole genome shotgun (WGS) entry which is preliminary data.</text>
</comment>
<feature type="region of interest" description="Disordered" evidence="1">
    <location>
        <begin position="117"/>
        <end position="136"/>
    </location>
</feature>
<dbReference type="PANTHER" id="PTHR47342:SF1">
    <property type="entry name" value="PROTEIN PTST, CHLOROPLASTIC"/>
    <property type="match status" value="1"/>
</dbReference>
<feature type="region of interest" description="Disordered" evidence="1">
    <location>
        <begin position="1"/>
        <end position="23"/>
    </location>
</feature>
<feature type="compositionally biased region" description="Low complexity" evidence="1">
    <location>
        <begin position="1"/>
        <end position="20"/>
    </location>
</feature>
<dbReference type="InterPro" id="IPR013783">
    <property type="entry name" value="Ig-like_fold"/>
</dbReference>
<accession>A0AAV8G3L9</accession>
<evidence type="ECO:0000259" key="2">
    <source>
        <dbReference type="Pfam" id="PF16561"/>
    </source>
</evidence>
<dbReference type="Proteomes" id="UP001140206">
    <property type="component" value="Chromosome 2"/>
</dbReference>
<dbReference type="InterPro" id="IPR014756">
    <property type="entry name" value="Ig_E-set"/>
</dbReference>
<keyword evidence="4" id="KW-1185">Reference proteome</keyword>